<keyword evidence="10 14" id="KW-0067">ATP-binding</keyword>
<keyword evidence="6 14" id="KW-0808">Transferase</keyword>
<dbReference type="SUPFAM" id="SSF55874">
    <property type="entry name" value="ATPase domain of HSP90 chaperone/DNA topoisomerase II/histidine kinase"/>
    <property type="match status" value="1"/>
</dbReference>
<dbReference type="EMBL" id="JBJGEB010000003">
    <property type="protein sequence ID" value="MFK7641629.1"/>
    <property type="molecule type" value="Genomic_DNA"/>
</dbReference>
<dbReference type="InterPro" id="IPR029016">
    <property type="entry name" value="GAF-like_dom_sf"/>
</dbReference>
<sequence>MLPKRLSSRLKFLTVLWLIVAVASIVLTLVLSWRLEGGAAAINDTGSLRMQTYRLSLLLESGAPESEIAAYIGEFDKTLHDLDTGVPSRPLFLPNDPQVRQDMQRLVRTWRQRIKPQFQAVAAGRSSFQTASIPPFIDIIDTLTRSIEKVNNRYLNRLRMFQFILLALVLVSSMIVVVLLYTWIILPLGRLQKGVNAVHDGKLGVQVPTDELAEFAEVDKGFNQMSSRLHDLYQNLEQEVADKTRDLAAKNYTLETLYAFSDLLSRSQSAAEAAEGFLDKVMDIVPADAGSIRLIDFQRRRMDLIAHRGLPDELQNAEACRRLEECSCGTAAQQSGQTVNFYKTVPSEHRVPEALCSRSGYHFLRVFKISSGGADLGLMTLYFKNESDNRTDVPLVESLCRQLGVTVSNFRLGTENRQLAVLQERNLIAQGLHDSIAQTLTFLNLQIQMLEKALEKSQRHTEPKVAEKLRFIKEGVQECYDDVRELLLNFRTKITHNEFNEAVGRLVLRFKQQTQIEAETRWLDDGPVLTSEQQLQFIFILQESLSNIRKHARARRVTVTFHNRDDFKMEIEDDGCGFDTCGLNDFAENGHVGLNIMSERARRIRAVLEIASEAGVGTKISLTLPKEERTLE</sequence>
<comment type="caution">
    <text evidence="17">The sequence shown here is derived from an EMBL/GenBank/DDBJ whole genome shotgun (WGS) entry which is preliminary data.</text>
</comment>
<evidence type="ECO:0000256" key="9">
    <source>
        <dbReference type="ARBA" id="ARBA00022777"/>
    </source>
</evidence>
<dbReference type="Gene3D" id="3.30.565.10">
    <property type="entry name" value="Histidine kinase-like ATPase, C-terminal domain"/>
    <property type="match status" value="1"/>
</dbReference>
<dbReference type="InterPro" id="IPR042295">
    <property type="entry name" value="NarX-like_N_sf"/>
</dbReference>
<evidence type="ECO:0000256" key="8">
    <source>
        <dbReference type="ARBA" id="ARBA00022741"/>
    </source>
</evidence>
<proteinExistence type="predicted"/>
<dbReference type="Gene3D" id="3.30.450.40">
    <property type="match status" value="1"/>
</dbReference>
<dbReference type="PANTHER" id="PTHR24421">
    <property type="entry name" value="NITRATE/NITRITE SENSOR PROTEIN NARX-RELATED"/>
    <property type="match status" value="1"/>
</dbReference>
<evidence type="ECO:0000256" key="7">
    <source>
        <dbReference type="ARBA" id="ARBA00022692"/>
    </source>
</evidence>
<evidence type="ECO:0000256" key="1">
    <source>
        <dbReference type="ARBA" id="ARBA00000085"/>
    </source>
</evidence>
<evidence type="ECO:0000256" key="11">
    <source>
        <dbReference type="ARBA" id="ARBA00022989"/>
    </source>
</evidence>
<evidence type="ECO:0000259" key="16">
    <source>
        <dbReference type="PROSITE" id="PS50885"/>
    </source>
</evidence>
<dbReference type="InterPro" id="IPR003594">
    <property type="entry name" value="HATPase_dom"/>
</dbReference>
<name>A0ABW8Q264_9NEIS</name>
<keyword evidence="13 14" id="KW-0472">Membrane</keyword>
<feature type="transmembrane region" description="Helical" evidence="15">
    <location>
        <begin position="12"/>
        <end position="33"/>
    </location>
</feature>
<organism evidence="17 18">
    <name type="scientific">Neisseria oralis</name>
    <dbReference type="NCBI Taxonomy" id="1107316"/>
    <lineage>
        <taxon>Bacteria</taxon>
        <taxon>Pseudomonadati</taxon>
        <taxon>Pseudomonadota</taxon>
        <taxon>Betaproteobacteria</taxon>
        <taxon>Neisseriales</taxon>
        <taxon>Neisseriaceae</taxon>
        <taxon>Neisseria</taxon>
    </lineage>
</organism>
<evidence type="ECO:0000256" key="13">
    <source>
        <dbReference type="ARBA" id="ARBA00023136"/>
    </source>
</evidence>
<dbReference type="InterPro" id="IPR011712">
    <property type="entry name" value="Sig_transdc_His_kin_sub3_dim/P"/>
</dbReference>
<dbReference type="Proteomes" id="UP001621964">
    <property type="component" value="Unassembled WGS sequence"/>
</dbReference>
<keyword evidence="9 14" id="KW-0418">Kinase</keyword>
<dbReference type="Pfam" id="PF02518">
    <property type="entry name" value="HATPase_c"/>
    <property type="match status" value="1"/>
</dbReference>
<comment type="catalytic activity">
    <reaction evidence="1 14">
        <text>ATP + protein L-histidine = ADP + protein N-phospho-L-histidine.</text>
        <dbReference type="EC" id="2.7.13.3"/>
    </reaction>
</comment>
<dbReference type="CDD" id="cd06225">
    <property type="entry name" value="HAMP"/>
    <property type="match status" value="1"/>
</dbReference>
<dbReference type="EC" id="2.7.13.3" evidence="14"/>
<dbReference type="CDD" id="cd16917">
    <property type="entry name" value="HATPase_UhpB-NarQ-NarX-like"/>
    <property type="match status" value="1"/>
</dbReference>
<dbReference type="InterPro" id="IPR050482">
    <property type="entry name" value="Sensor_HK_TwoCompSys"/>
</dbReference>
<evidence type="ECO:0000313" key="17">
    <source>
        <dbReference type="EMBL" id="MFK7641629.1"/>
    </source>
</evidence>
<keyword evidence="7 15" id="KW-0812">Transmembrane</keyword>
<dbReference type="Gene3D" id="1.20.120.960">
    <property type="entry name" value="Histidine kinase NarX, sensor domain"/>
    <property type="match status" value="1"/>
</dbReference>
<dbReference type="Pfam" id="PF13675">
    <property type="entry name" value="PilJ"/>
    <property type="match status" value="1"/>
</dbReference>
<dbReference type="InterPro" id="IPR016380">
    <property type="entry name" value="Sig_transdc_His_kin_NarX/NarQ"/>
</dbReference>
<evidence type="ECO:0000313" key="18">
    <source>
        <dbReference type="Proteomes" id="UP001621964"/>
    </source>
</evidence>
<keyword evidence="4 14" id="KW-0997">Cell inner membrane</keyword>
<dbReference type="Gene3D" id="1.20.5.1930">
    <property type="match status" value="1"/>
</dbReference>
<dbReference type="PIRSF" id="PIRSF003167">
    <property type="entry name" value="STHK_NarX/NarQ"/>
    <property type="match status" value="1"/>
</dbReference>
<gene>
    <name evidence="17" type="ORF">ACI43T_03840</name>
</gene>
<evidence type="ECO:0000256" key="4">
    <source>
        <dbReference type="ARBA" id="ARBA00022519"/>
    </source>
</evidence>
<evidence type="ECO:0000256" key="3">
    <source>
        <dbReference type="ARBA" id="ARBA00022475"/>
    </source>
</evidence>
<dbReference type="InterPro" id="IPR036890">
    <property type="entry name" value="HATPase_C_sf"/>
</dbReference>
<evidence type="ECO:0000256" key="2">
    <source>
        <dbReference type="ARBA" id="ARBA00004429"/>
    </source>
</evidence>
<keyword evidence="5" id="KW-0597">Phosphoprotein</keyword>
<comment type="subcellular location">
    <subcellularLocation>
        <location evidence="2">Cell inner membrane</location>
        <topology evidence="2">Multi-pass membrane protein</topology>
    </subcellularLocation>
</comment>
<protein>
    <recommendedName>
        <fullName evidence="14">Sensor protein</fullName>
        <ecNumber evidence="14">2.7.13.3</ecNumber>
    </recommendedName>
</protein>
<dbReference type="Pfam" id="PF07730">
    <property type="entry name" value="HisKA_3"/>
    <property type="match status" value="1"/>
</dbReference>
<dbReference type="SUPFAM" id="SSF55781">
    <property type="entry name" value="GAF domain-like"/>
    <property type="match status" value="1"/>
</dbReference>
<dbReference type="SMART" id="SM00304">
    <property type="entry name" value="HAMP"/>
    <property type="match status" value="1"/>
</dbReference>
<feature type="domain" description="HAMP" evidence="16">
    <location>
        <begin position="182"/>
        <end position="234"/>
    </location>
</feature>
<evidence type="ECO:0000256" key="6">
    <source>
        <dbReference type="ARBA" id="ARBA00022679"/>
    </source>
</evidence>
<reference evidence="17 18" key="1">
    <citation type="submission" date="2024-11" db="EMBL/GenBank/DDBJ databases">
        <authorList>
            <person name="Mikucki A.G."/>
            <person name="Kahler C.M."/>
        </authorList>
    </citation>
    <scope>NUCLEOTIDE SEQUENCE [LARGE SCALE GENOMIC DNA]</scope>
    <source>
        <strain evidence="17 18">EXNM717</strain>
    </source>
</reference>
<dbReference type="PROSITE" id="PS50885">
    <property type="entry name" value="HAMP"/>
    <property type="match status" value="1"/>
</dbReference>
<feature type="transmembrane region" description="Helical" evidence="15">
    <location>
        <begin position="163"/>
        <end position="186"/>
    </location>
</feature>
<dbReference type="PANTHER" id="PTHR24421:SF10">
    <property type="entry name" value="NITRATE_NITRITE SENSOR PROTEIN NARQ"/>
    <property type="match status" value="1"/>
</dbReference>
<keyword evidence="11 15" id="KW-1133">Transmembrane helix</keyword>
<keyword evidence="8 14" id="KW-0547">Nucleotide-binding</keyword>
<dbReference type="InterPro" id="IPR003660">
    <property type="entry name" value="HAMP_dom"/>
</dbReference>
<dbReference type="SMART" id="SM00387">
    <property type="entry name" value="HATPase_c"/>
    <property type="match status" value="1"/>
</dbReference>
<keyword evidence="3 14" id="KW-1003">Cell membrane</keyword>
<evidence type="ECO:0000256" key="12">
    <source>
        <dbReference type="ARBA" id="ARBA00023012"/>
    </source>
</evidence>
<accession>A0ABW8Q264</accession>
<evidence type="ECO:0000256" key="10">
    <source>
        <dbReference type="ARBA" id="ARBA00022840"/>
    </source>
</evidence>
<evidence type="ECO:0000256" key="15">
    <source>
        <dbReference type="SAM" id="Phobius"/>
    </source>
</evidence>
<dbReference type="RefSeq" id="WP_405385591.1">
    <property type="nucleotide sequence ID" value="NZ_JBJGEB010000003.1"/>
</dbReference>
<evidence type="ECO:0000256" key="14">
    <source>
        <dbReference type="PIRNR" id="PIRNR003167"/>
    </source>
</evidence>
<keyword evidence="18" id="KW-1185">Reference proteome</keyword>
<dbReference type="InterPro" id="IPR029095">
    <property type="entry name" value="NarX-like_N"/>
</dbReference>
<evidence type="ECO:0000256" key="5">
    <source>
        <dbReference type="ARBA" id="ARBA00022553"/>
    </source>
</evidence>
<keyword evidence="12 14" id="KW-0902">Two-component regulatory system</keyword>